<sequence>ARRDAARRNGRQERIPRHGVLRSSLDGAPRLPPRARRTVRLRCVLAAHARRNAEPSTGRPVRAGGDGVGAPRGLRRLLRRVRRTPDQGVAAAAAGTGRSVAVRRRVHRLRGRTKRAVGLVALVCRRICAPGDGYPRPRQRLVAGRHARPGPGRRSASPGLPNPRRFGQRHALLPAGLHRRRARGRGGARSSRGRSGPNRGRGWQPGGRDRARGRRAGAGCGGGAVGCPLPLPHSARDRDHRRRAVPGGGPFLHGPPRSDRTGLRQPGLRRRDALRRPRDGAGPLLGRVDGPDLPAVDGVRLVQPLRWAERDPGLAVQPPRGRRHLSGRRETPIPGPALEL</sequence>
<feature type="non-terminal residue" evidence="2">
    <location>
        <position position="1"/>
    </location>
</feature>
<proteinExistence type="predicted"/>
<feature type="compositionally biased region" description="Gly residues" evidence="1">
    <location>
        <begin position="216"/>
        <end position="225"/>
    </location>
</feature>
<feature type="compositionally biased region" description="Basic residues" evidence="1">
    <location>
        <begin position="177"/>
        <end position="186"/>
    </location>
</feature>
<feature type="compositionally biased region" description="Basic residues" evidence="1">
    <location>
        <begin position="137"/>
        <end position="148"/>
    </location>
</feature>
<organism evidence="2">
    <name type="scientific">uncultured Thermomicrobiales bacterium</name>
    <dbReference type="NCBI Taxonomy" id="1645740"/>
    <lineage>
        <taxon>Bacteria</taxon>
        <taxon>Pseudomonadati</taxon>
        <taxon>Thermomicrobiota</taxon>
        <taxon>Thermomicrobia</taxon>
        <taxon>Thermomicrobiales</taxon>
        <taxon>environmental samples</taxon>
    </lineage>
</organism>
<protein>
    <submittedName>
        <fullName evidence="2">Acetyl xylan esterase</fullName>
    </submittedName>
</protein>
<feature type="region of interest" description="Disordered" evidence="1">
    <location>
        <begin position="134"/>
        <end position="265"/>
    </location>
</feature>
<dbReference type="EMBL" id="CADCWE010000063">
    <property type="protein sequence ID" value="CAA9531917.1"/>
    <property type="molecule type" value="Genomic_DNA"/>
</dbReference>
<dbReference type="AlphaFoldDB" id="A0A6J4TW29"/>
<accession>A0A6J4TW29</accession>
<feature type="non-terminal residue" evidence="2">
    <location>
        <position position="340"/>
    </location>
</feature>
<evidence type="ECO:0000256" key="1">
    <source>
        <dbReference type="SAM" id="MobiDB-lite"/>
    </source>
</evidence>
<gene>
    <name evidence="2" type="ORF">AVDCRST_MAG73-1031</name>
</gene>
<feature type="region of interest" description="Disordered" evidence="1">
    <location>
        <begin position="51"/>
        <end position="71"/>
    </location>
</feature>
<feature type="region of interest" description="Disordered" evidence="1">
    <location>
        <begin position="1"/>
        <end position="32"/>
    </location>
</feature>
<name>A0A6J4TW29_9BACT</name>
<feature type="region of interest" description="Disordered" evidence="1">
    <location>
        <begin position="310"/>
        <end position="340"/>
    </location>
</feature>
<evidence type="ECO:0000313" key="2">
    <source>
        <dbReference type="EMBL" id="CAA9531917.1"/>
    </source>
</evidence>
<feature type="compositionally biased region" description="Low complexity" evidence="1">
    <location>
        <begin position="188"/>
        <end position="202"/>
    </location>
</feature>
<reference evidence="2" key="1">
    <citation type="submission" date="2020-02" db="EMBL/GenBank/DDBJ databases">
        <authorList>
            <person name="Meier V. D."/>
        </authorList>
    </citation>
    <scope>NUCLEOTIDE SEQUENCE</scope>
    <source>
        <strain evidence="2">AVDCRST_MAG73</strain>
    </source>
</reference>
<feature type="compositionally biased region" description="Basic and acidic residues" evidence="1">
    <location>
        <begin position="1"/>
        <end position="16"/>
    </location>
</feature>